<dbReference type="InterPro" id="IPR004534">
    <property type="entry name" value="SelA_trans"/>
</dbReference>
<evidence type="ECO:0000313" key="11">
    <source>
        <dbReference type="Proteomes" id="UP000094463"/>
    </source>
</evidence>
<evidence type="ECO:0000256" key="3">
    <source>
        <dbReference type="ARBA" id="ARBA00022679"/>
    </source>
</evidence>
<keyword evidence="11" id="KW-1185">Reference proteome</keyword>
<dbReference type="KEGG" id="bbev:BBEV_1710"/>
<comment type="pathway">
    <text evidence="8">Aminoacyl-tRNA biosynthesis; selenocysteinyl-tRNA(Sec) biosynthesis; selenocysteinyl-tRNA(Sec) from L-seryl-tRNA(Sec) (bacterial route): step 1/1.</text>
</comment>
<dbReference type="UniPathway" id="UPA00906">
    <property type="reaction ID" value="UER00896"/>
</dbReference>
<dbReference type="EMBL" id="CP012502">
    <property type="protein sequence ID" value="AOM83071.1"/>
    <property type="molecule type" value="Genomic_DNA"/>
</dbReference>
<keyword evidence="3 8" id="KW-0808">Transferase</keyword>
<dbReference type="GO" id="GO:0001717">
    <property type="term" value="P:conversion of seryl-tRNAsec to selenocys-tRNAsec"/>
    <property type="evidence" value="ECO:0007669"/>
    <property type="project" value="UniProtKB-UniRule"/>
</dbReference>
<dbReference type="PANTHER" id="PTHR32328">
    <property type="entry name" value="L-SERYL-TRNA(SEC) SELENIUM TRANSFERASE"/>
    <property type="match status" value="1"/>
</dbReference>
<name>A0A1D7QVM9_9BACI</name>
<dbReference type="GO" id="GO:0004125">
    <property type="term" value="F:L-seryl-tRNA(Sec) selenium transferase activity"/>
    <property type="evidence" value="ECO:0007669"/>
    <property type="project" value="UniProtKB-UniRule"/>
</dbReference>
<dbReference type="HAMAP" id="MF_00423">
    <property type="entry name" value="SelA"/>
    <property type="match status" value="1"/>
</dbReference>
<reference evidence="10 11" key="1">
    <citation type="submission" date="2015-08" db="EMBL/GenBank/DDBJ databases">
        <title>The complete genome sequence of Bacillus beveridgei MLTeJB.</title>
        <authorList>
            <person name="Hanson T.E."/>
            <person name="Mesa C."/>
            <person name="Basesman S.M."/>
            <person name="Oremland R.S."/>
        </authorList>
    </citation>
    <scope>NUCLEOTIDE SEQUENCE [LARGE SCALE GENOMIC DNA]</scope>
    <source>
        <strain evidence="10 11">MLTeJB</strain>
    </source>
</reference>
<dbReference type="Proteomes" id="UP000094463">
    <property type="component" value="Chromosome"/>
</dbReference>
<dbReference type="Gene3D" id="3.90.1150.180">
    <property type="match status" value="1"/>
</dbReference>
<keyword evidence="4 8" id="KW-0663">Pyridoxal phosphate</keyword>
<evidence type="ECO:0000256" key="7">
    <source>
        <dbReference type="ARBA" id="ARBA00044507"/>
    </source>
</evidence>
<comment type="subcellular location">
    <subcellularLocation>
        <location evidence="8">Cytoplasm</location>
    </subcellularLocation>
</comment>
<dbReference type="GO" id="GO:0001514">
    <property type="term" value="P:selenocysteine incorporation"/>
    <property type="evidence" value="ECO:0007669"/>
    <property type="project" value="UniProtKB-UniRule"/>
</dbReference>
<accession>A0A1D7QVM9</accession>
<sequence length="487" mass="54312">MTTFFCSGILFQKGMIDMSNSLQHLPSVRELLEKDELRKHSTNKNIPLALLKEWIQEAIDEVRSAILKGDKMWEHPSREKISLWIMEQVDDRVHSGSVYSLKPVLNGTGTVLHTNLGRARLSDRALAHVHNTSKQYSTLEYNLEEGKRGSRLSLIESLLIKATGAEAAVAVNNNAAAVYMILRALAQDKEVIVSRGELIEIGGSFRVSSIMEESGAQLVEVGTTNKTHLHDYEQGLSENTGMIMKVHTSNFAIVGFTKDVNSHELRAFRDETCPDVLLYEDLGSGSLFPYSEAGIGREPVVRESLNRGADIVSFSGDKLLGGPQAGIICGKKELIDKLKKHSLARVLRLDKLTLSALEATLFDYVYDPDSRDRIPALRDILKKEETIKERVHLSFEKLQNKKSLTVTVVPAVSKVGGGTMPVEELPTWGLMVKKQGMSVNGVERVLRKMVPPLIVRIMDDGIFIDFRTIDEDEETKVIDHLSRLNNE</sequence>
<evidence type="ECO:0000256" key="9">
    <source>
        <dbReference type="PIRSR" id="PIRSR618319-50"/>
    </source>
</evidence>
<dbReference type="PANTHER" id="PTHR32328:SF0">
    <property type="entry name" value="L-SERYL-TRNA(SEC) SELENIUM TRANSFERASE"/>
    <property type="match status" value="1"/>
</dbReference>
<evidence type="ECO:0000256" key="1">
    <source>
        <dbReference type="ARBA" id="ARBA00001933"/>
    </source>
</evidence>
<dbReference type="SUPFAM" id="SSF53383">
    <property type="entry name" value="PLP-dependent transferases"/>
    <property type="match status" value="1"/>
</dbReference>
<comment type="catalytic activity">
    <reaction evidence="8">
        <text>L-seryl-tRNA(Sec) + selenophosphate + H(+) = L-selenocysteinyl-tRNA(Sec) + phosphate</text>
        <dbReference type="Rhea" id="RHEA:22728"/>
        <dbReference type="Rhea" id="RHEA-COMP:9742"/>
        <dbReference type="Rhea" id="RHEA-COMP:9743"/>
        <dbReference type="ChEBI" id="CHEBI:15378"/>
        <dbReference type="ChEBI" id="CHEBI:16144"/>
        <dbReference type="ChEBI" id="CHEBI:43474"/>
        <dbReference type="ChEBI" id="CHEBI:78533"/>
        <dbReference type="ChEBI" id="CHEBI:78573"/>
        <dbReference type="EC" id="2.9.1.1"/>
    </reaction>
</comment>
<comment type="cofactor">
    <cofactor evidence="1 8 9">
        <name>pyridoxal 5'-phosphate</name>
        <dbReference type="ChEBI" id="CHEBI:597326"/>
    </cofactor>
</comment>
<evidence type="ECO:0000256" key="5">
    <source>
        <dbReference type="ARBA" id="ARBA00022917"/>
    </source>
</evidence>
<gene>
    <name evidence="8 10" type="primary">selA</name>
    <name evidence="10" type="ORF">BBEV_1710</name>
</gene>
<feature type="modified residue" description="N6-(pyridoxal phosphate)lysine" evidence="8 9">
    <location>
        <position position="318"/>
    </location>
</feature>
<evidence type="ECO:0000256" key="6">
    <source>
        <dbReference type="ARBA" id="ARBA00023266"/>
    </source>
</evidence>
<dbReference type="InterPro" id="IPR015421">
    <property type="entry name" value="PyrdxlP-dep_Trfase_major"/>
</dbReference>
<organism evidence="10 11">
    <name type="scientific">Salisediminibacterium beveridgei</name>
    <dbReference type="NCBI Taxonomy" id="632773"/>
    <lineage>
        <taxon>Bacteria</taxon>
        <taxon>Bacillati</taxon>
        <taxon>Bacillota</taxon>
        <taxon>Bacilli</taxon>
        <taxon>Bacillales</taxon>
        <taxon>Bacillaceae</taxon>
        <taxon>Salisediminibacterium</taxon>
    </lineage>
</organism>
<comment type="similarity">
    <text evidence="7 8">Belongs to the SelA family.</text>
</comment>
<dbReference type="STRING" id="632773.BBEV_1710"/>
<evidence type="ECO:0000313" key="10">
    <source>
        <dbReference type="EMBL" id="AOM83071.1"/>
    </source>
</evidence>
<dbReference type="Gene3D" id="3.40.640.10">
    <property type="entry name" value="Type I PLP-dependent aspartate aminotransferase-like (Major domain)"/>
    <property type="match status" value="1"/>
</dbReference>
<dbReference type="GO" id="GO:0005737">
    <property type="term" value="C:cytoplasm"/>
    <property type="evidence" value="ECO:0007669"/>
    <property type="project" value="UniProtKB-SubCell"/>
</dbReference>
<dbReference type="PATRIC" id="fig|632773.3.peg.1796"/>
<dbReference type="Pfam" id="PF03841">
    <property type="entry name" value="SelA"/>
    <property type="match status" value="1"/>
</dbReference>
<dbReference type="InterPro" id="IPR015424">
    <property type="entry name" value="PyrdxlP-dep_Trfase"/>
</dbReference>
<dbReference type="AlphaFoldDB" id="A0A1D7QVM9"/>
<comment type="function">
    <text evidence="8">Converts seryl-tRNA(Sec) to selenocysteinyl-tRNA(Sec) required for selenoprotein biosynthesis.</text>
</comment>
<dbReference type="NCBIfam" id="TIGR00474">
    <property type="entry name" value="selA"/>
    <property type="match status" value="1"/>
</dbReference>
<keyword evidence="2 8" id="KW-0963">Cytoplasm</keyword>
<evidence type="ECO:0000256" key="4">
    <source>
        <dbReference type="ARBA" id="ARBA00022898"/>
    </source>
</evidence>
<keyword evidence="5 8" id="KW-0648">Protein biosynthesis</keyword>
<dbReference type="EC" id="2.9.1.1" evidence="8"/>
<keyword evidence="6 8" id="KW-0711">Selenium</keyword>
<proteinExistence type="inferred from homology"/>
<evidence type="ECO:0000256" key="2">
    <source>
        <dbReference type="ARBA" id="ARBA00022490"/>
    </source>
</evidence>
<dbReference type="InterPro" id="IPR018319">
    <property type="entry name" value="SelA-like"/>
</dbReference>
<evidence type="ECO:0000256" key="8">
    <source>
        <dbReference type="HAMAP-Rule" id="MF_00423"/>
    </source>
</evidence>
<protein>
    <recommendedName>
        <fullName evidence="8">L-seryl-tRNA(Sec) selenium transferase</fullName>
        <ecNumber evidence="8">2.9.1.1</ecNumber>
    </recommendedName>
    <alternativeName>
        <fullName evidence="8">Selenocysteine synthase</fullName>
        <shortName evidence="8">Sec synthase</shortName>
    </alternativeName>
    <alternativeName>
        <fullName evidence="8">Selenocysteinyl-tRNA(Sec) synthase</fullName>
    </alternativeName>
</protein>